<dbReference type="Proteomes" id="UP000007703">
    <property type="component" value="Unassembled WGS sequence"/>
</dbReference>
<evidence type="ECO:0000313" key="1">
    <source>
        <dbReference type="EMBL" id="EEQ37086.1"/>
    </source>
</evidence>
<dbReference type="HOGENOM" id="CLU_986973_0_0_1"/>
<dbReference type="VEuPathDB" id="FungiDB:CLUG_01209"/>
<dbReference type="KEGG" id="clu:CLUG_01209"/>
<dbReference type="AlphaFoldDB" id="C4XZ36"/>
<dbReference type="OMA" id="IFRICAD"/>
<protein>
    <submittedName>
        <fullName evidence="1">Uncharacterized protein</fullName>
    </submittedName>
</protein>
<dbReference type="EMBL" id="CH408076">
    <property type="protein sequence ID" value="EEQ37086.1"/>
    <property type="molecule type" value="Genomic_DNA"/>
</dbReference>
<dbReference type="STRING" id="306902.C4XZ36"/>
<proteinExistence type="predicted"/>
<reference evidence="1 2" key="1">
    <citation type="journal article" date="2009" name="Nature">
        <title>Evolution of pathogenicity and sexual reproduction in eight Candida genomes.</title>
        <authorList>
            <person name="Butler G."/>
            <person name="Rasmussen M.D."/>
            <person name="Lin M.F."/>
            <person name="Santos M.A."/>
            <person name="Sakthikumar S."/>
            <person name="Munro C.A."/>
            <person name="Rheinbay E."/>
            <person name="Grabherr M."/>
            <person name="Forche A."/>
            <person name="Reedy J.L."/>
            <person name="Agrafioti I."/>
            <person name="Arnaud M.B."/>
            <person name="Bates S."/>
            <person name="Brown A.J."/>
            <person name="Brunke S."/>
            <person name="Costanzo M.C."/>
            <person name="Fitzpatrick D.A."/>
            <person name="de Groot P.W."/>
            <person name="Harris D."/>
            <person name="Hoyer L.L."/>
            <person name="Hube B."/>
            <person name="Klis F.M."/>
            <person name="Kodira C."/>
            <person name="Lennard N."/>
            <person name="Logue M.E."/>
            <person name="Martin R."/>
            <person name="Neiman A.M."/>
            <person name="Nikolaou E."/>
            <person name="Quail M.A."/>
            <person name="Quinn J."/>
            <person name="Santos M.C."/>
            <person name="Schmitzberger F.F."/>
            <person name="Sherlock G."/>
            <person name="Shah P."/>
            <person name="Silverstein K.A."/>
            <person name="Skrzypek M.S."/>
            <person name="Soll D."/>
            <person name="Staggs R."/>
            <person name="Stansfield I."/>
            <person name="Stumpf M.P."/>
            <person name="Sudbery P.E."/>
            <person name="Srikantha T."/>
            <person name="Zeng Q."/>
            <person name="Berman J."/>
            <person name="Berriman M."/>
            <person name="Heitman J."/>
            <person name="Gow N.A."/>
            <person name="Lorenz M.C."/>
            <person name="Birren B.W."/>
            <person name="Kellis M."/>
            <person name="Cuomo C.A."/>
        </authorList>
    </citation>
    <scope>NUCLEOTIDE SEQUENCE [LARGE SCALE GENOMIC DNA]</scope>
    <source>
        <strain evidence="1 2">ATCC 42720</strain>
    </source>
</reference>
<dbReference type="InParanoid" id="C4XZ36"/>
<gene>
    <name evidence="1" type="ORF">CLUG_01209</name>
</gene>
<name>C4XZ36_CLAL4</name>
<accession>C4XZ36</accession>
<organism evidence="1 2">
    <name type="scientific">Clavispora lusitaniae (strain ATCC 42720)</name>
    <name type="common">Yeast</name>
    <name type="synonym">Candida lusitaniae</name>
    <dbReference type="NCBI Taxonomy" id="306902"/>
    <lineage>
        <taxon>Eukaryota</taxon>
        <taxon>Fungi</taxon>
        <taxon>Dikarya</taxon>
        <taxon>Ascomycota</taxon>
        <taxon>Saccharomycotina</taxon>
        <taxon>Pichiomycetes</taxon>
        <taxon>Metschnikowiaceae</taxon>
        <taxon>Clavispora</taxon>
    </lineage>
</organism>
<sequence length="282" mass="32435">MEQSKTITVDTLHCVTFLNLIEIFHARRSLKKVILHMHTLFQIMCTIVAHGTFQDTPIFRICADSFFYHYGLILICSSNGEFDCLPNVFSVIAIWNALSLNKVHDYNLNPVLGDKFGAIAYVNRACFIFRCALDEKKTLAFCLRLEIENTIRSEKRSSYQKLLLESAMLLLLEVAQPSHDQVRIHYHEYTSQCLAYLQTSVLDEEDLTIFWVFLICGLCIDREVDRKTFRSICEISGTKDIPNGFRIPILGLMENAWKTNEGLQILNDTKFTTELHDILVAP</sequence>
<evidence type="ECO:0000313" key="2">
    <source>
        <dbReference type="Proteomes" id="UP000007703"/>
    </source>
</evidence>